<evidence type="ECO:0000313" key="2">
    <source>
        <dbReference type="Proteomes" id="UP000828390"/>
    </source>
</evidence>
<keyword evidence="2" id="KW-1185">Reference proteome</keyword>
<evidence type="ECO:0000313" key="1">
    <source>
        <dbReference type="EMBL" id="KAH3809037.1"/>
    </source>
</evidence>
<dbReference type="AlphaFoldDB" id="A0A9D4G2P1"/>
<dbReference type="Proteomes" id="UP000828390">
    <property type="component" value="Unassembled WGS sequence"/>
</dbReference>
<organism evidence="1 2">
    <name type="scientific">Dreissena polymorpha</name>
    <name type="common">Zebra mussel</name>
    <name type="synonym">Mytilus polymorpha</name>
    <dbReference type="NCBI Taxonomy" id="45954"/>
    <lineage>
        <taxon>Eukaryota</taxon>
        <taxon>Metazoa</taxon>
        <taxon>Spiralia</taxon>
        <taxon>Lophotrochozoa</taxon>
        <taxon>Mollusca</taxon>
        <taxon>Bivalvia</taxon>
        <taxon>Autobranchia</taxon>
        <taxon>Heteroconchia</taxon>
        <taxon>Euheterodonta</taxon>
        <taxon>Imparidentia</taxon>
        <taxon>Neoheterodontei</taxon>
        <taxon>Myida</taxon>
        <taxon>Dreissenoidea</taxon>
        <taxon>Dreissenidae</taxon>
        <taxon>Dreissena</taxon>
    </lineage>
</organism>
<comment type="caution">
    <text evidence="1">The sequence shown here is derived from an EMBL/GenBank/DDBJ whole genome shotgun (WGS) entry which is preliminary data.</text>
</comment>
<accession>A0A9D4G2P1</accession>
<name>A0A9D4G2P1_DREPO</name>
<dbReference type="EMBL" id="JAIWYP010000006">
    <property type="protein sequence ID" value="KAH3809037.1"/>
    <property type="molecule type" value="Genomic_DNA"/>
</dbReference>
<gene>
    <name evidence="1" type="ORF">DPMN_137400</name>
</gene>
<proteinExistence type="predicted"/>
<protein>
    <submittedName>
        <fullName evidence="1">Uncharacterized protein</fullName>
    </submittedName>
</protein>
<reference evidence="1" key="1">
    <citation type="journal article" date="2019" name="bioRxiv">
        <title>The Genome of the Zebra Mussel, Dreissena polymorpha: A Resource for Invasive Species Research.</title>
        <authorList>
            <person name="McCartney M.A."/>
            <person name="Auch B."/>
            <person name="Kono T."/>
            <person name="Mallez S."/>
            <person name="Zhang Y."/>
            <person name="Obille A."/>
            <person name="Becker A."/>
            <person name="Abrahante J.E."/>
            <person name="Garbe J."/>
            <person name="Badalamenti J.P."/>
            <person name="Herman A."/>
            <person name="Mangelson H."/>
            <person name="Liachko I."/>
            <person name="Sullivan S."/>
            <person name="Sone E.D."/>
            <person name="Koren S."/>
            <person name="Silverstein K.A.T."/>
            <person name="Beckman K.B."/>
            <person name="Gohl D.M."/>
        </authorList>
    </citation>
    <scope>NUCLEOTIDE SEQUENCE</scope>
    <source>
        <strain evidence="1">Duluth1</strain>
        <tissue evidence="1">Whole animal</tissue>
    </source>
</reference>
<reference evidence="1" key="2">
    <citation type="submission" date="2020-11" db="EMBL/GenBank/DDBJ databases">
        <authorList>
            <person name="McCartney M.A."/>
            <person name="Auch B."/>
            <person name="Kono T."/>
            <person name="Mallez S."/>
            <person name="Becker A."/>
            <person name="Gohl D.M."/>
            <person name="Silverstein K.A.T."/>
            <person name="Koren S."/>
            <person name="Bechman K.B."/>
            <person name="Herman A."/>
            <person name="Abrahante J.E."/>
            <person name="Garbe J."/>
        </authorList>
    </citation>
    <scope>NUCLEOTIDE SEQUENCE</scope>
    <source>
        <strain evidence="1">Duluth1</strain>
        <tissue evidence="1">Whole animal</tissue>
    </source>
</reference>
<sequence>MGQAVELKPNDVASEDNLFRLAISLIRIAKSVRTQQIGVGVGCKADRLYFYVRPIADENALVVEVWDSGNTPLFNRMKLIQDMIAQGMLDKY</sequence>